<dbReference type="Gene3D" id="3.40.50.300">
    <property type="entry name" value="P-loop containing nucleotide triphosphate hydrolases"/>
    <property type="match status" value="2"/>
</dbReference>
<feature type="domain" description="Helicase C-terminal" evidence="11">
    <location>
        <begin position="317"/>
        <end position="453"/>
    </location>
</feature>
<dbReference type="HOGENOM" id="CLU_008213_6_0_2"/>
<dbReference type="EnsemblBacteria" id="CAC12145">
    <property type="protein sequence ID" value="CAC12145"/>
    <property type="gene ID" value="CAC12145"/>
</dbReference>
<dbReference type="InterPro" id="IPR001650">
    <property type="entry name" value="Helicase_C-like"/>
</dbReference>
<dbReference type="Gene3D" id="3.40.1170.30">
    <property type="match status" value="1"/>
</dbReference>
<evidence type="ECO:0000313" key="12">
    <source>
        <dbReference type="EMBL" id="CAC12145.1"/>
    </source>
</evidence>
<dbReference type="eggNOG" id="arCOG00874">
    <property type="taxonomic scope" value="Archaea"/>
</dbReference>
<dbReference type="InterPro" id="IPR006935">
    <property type="entry name" value="Helicase/UvrB_N"/>
</dbReference>
<dbReference type="CDD" id="cd17926">
    <property type="entry name" value="DEXHc_RE"/>
    <property type="match status" value="1"/>
</dbReference>
<dbReference type="RefSeq" id="WP_010901427.1">
    <property type="nucleotide sequence ID" value="NC_002578.1"/>
</dbReference>
<keyword evidence="5" id="KW-0067">ATP-binding</keyword>
<comment type="similarity">
    <text evidence="1">Belongs to the helicase family. RAD25/XPB subfamily.</text>
</comment>
<evidence type="ECO:0000256" key="4">
    <source>
        <dbReference type="ARBA" id="ARBA00022806"/>
    </source>
</evidence>
<dbReference type="GO" id="GO:0005524">
    <property type="term" value="F:ATP binding"/>
    <property type="evidence" value="ECO:0007669"/>
    <property type="project" value="UniProtKB-KW"/>
</dbReference>
<dbReference type="EC" id="5.6.2.4" evidence="8"/>
<dbReference type="GO" id="GO:0003677">
    <property type="term" value="F:DNA binding"/>
    <property type="evidence" value="ECO:0007669"/>
    <property type="project" value="InterPro"/>
</dbReference>
<evidence type="ECO:0000256" key="9">
    <source>
        <dbReference type="ARBA" id="ARBA00048988"/>
    </source>
</evidence>
<keyword evidence="2" id="KW-0547">Nucleotide-binding</keyword>
<sequence length="453" mass="51639">MPDIVYSGGSILIKGYDGNIPEDLAVFDHRIACYRSLGVNYPRILSFFRDAGIDAVDRVMDRKHLNLNGRISLRPYQLQALEEWKKYGMRGTVVLPTAAGKTHIGMAAIQAVSERALILVPTIDLLSQWKKRIQETFGVEPGQIGGGEHDERDITVSTYDSAYLMAEKYGNRFSLIIADEVHHLASEKLRMIPLMYTAPFRMGLTATYERTDGLQKVLEQIMGGKIFELGYEEIDEYLADYTIARIPIELSDEEYADYQRYHEIFVSYLRRHRMVMRGPWDFEKFIRSSWTPEGREALIAWRKSREIAFNSRGKMEMIRTILSKHRGEKTLIFAEDTETAYTISKEFLIPAITYLTDKEEREKIPAMFREGRITAIATSRVLDEGVDFPDASVAIVVSGSGSMRQFRQRLGRILRPSAGKKAVMYELVTAETSEFGVSRRRRKGVPGRTDGGT</sequence>
<dbReference type="SMART" id="SM00487">
    <property type="entry name" value="DEXDc"/>
    <property type="match status" value="1"/>
</dbReference>
<dbReference type="SUPFAM" id="SSF52540">
    <property type="entry name" value="P-loop containing nucleoside triphosphate hydrolases"/>
    <property type="match status" value="2"/>
</dbReference>
<dbReference type="Gene3D" id="6.10.140.1180">
    <property type="match status" value="1"/>
</dbReference>
<evidence type="ECO:0000256" key="1">
    <source>
        <dbReference type="ARBA" id="ARBA00006637"/>
    </source>
</evidence>
<reference evidence="12 13" key="1">
    <citation type="journal article" date="2000" name="Nature">
        <title>The genome sequence of the thermoacidophilic scavenger Thermoplasma acidophilum.</title>
        <authorList>
            <person name="Ruepp A."/>
            <person name="Graml W."/>
            <person name="Santos-Martinez M.L."/>
            <person name="Koretke K.K."/>
            <person name="Volker C."/>
            <person name="Mewes H.W."/>
            <person name="Frishman D."/>
            <person name="Stocker S."/>
            <person name="Lupas A.N."/>
            <person name="Baumeister W."/>
        </authorList>
    </citation>
    <scope>NUCLEOTIDE SEQUENCE [LARGE SCALE GENOMIC DNA]</scope>
    <source>
        <strain evidence="13">ATCC 25905 / DSM 1728 / JCM 9062 / NBRC 15155 / AMRC-C165</strain>
    </source>
</reference>
<dbReference type="SMART" id="SM00490">
    <property type="entry name" value="HELICc"/>
    <property type="match status" value="1"/>
</dbReference>
<dbReference type="KEGG" id="tac:Ta1016"/>
<dbReference type="AlphaFoldDB" id="Q9HJF3"/>
<keyword evidence="4" id="KW-0347">Helicase</keyword>
<dbReference type="InterPro" id="IPR032438">
    <property type="entry name" value="ERCC3_RAD25_C"/>
</dbReference>
<dbReference type="Pfam" id="PF18458">
    <property type="entry name" value="XPB_DRD"/>
    <property type="match status" value="1"/>
</dbReference>
<dbReference type="PROSITE" id="PS51192">
    <property type="entry name" value="HELICASE_ATP_BIND_1"/>
    <property type="match status" value="1"/>
</dbReference>
<evidence type="ECO:0000313" key="13">
    <source>
        <dbReference type="Proteomes" id="UP000001024"/>
    </source>
</evidence>
<gene>
    <name evidence="12" type="ordered locus">Ta1016</name>
</gene>
<keyword evidence="3" id="KW-0378">Hydrolase</keyword>
<dbReference type="OrthoDB" id="56011at2157"/>
<comment type="catalytic activity">
    <reaction evidence="9">
        <text>ATP + H2O = ADP + phosphate + H(+)</text>
        <dbReference type="Rhea" id="RHEA:13065"/>
        <dbReference type="ChEBI" id="CHEBI:15377"/>
        <dbReference type="ChEBI" id="CHEBI:15378"/>
        <dbReference type="ChEBI" id="CHEBI:30616"/>
        <dbReference type="ChEBI" id="CHEBI:43474"/>
        <dbReference type="ChEBI" id="CHEBI:456216"/>
        <dbReference type="EC" id="5.6.2.4"/>
    </reaction>
</comment>
<accession>Q9HJF3</accession>
<dbReference type="FunCoup" id="Q9HJF3">
    <property type="interactions" value="24"/>
</dbReference>
<dbReference type="EMBL" id="AL445066">
    <property type="protein sequence ID" value="CAC12145.1"/>
    <property type="molecule type" value="Genomic_DNA"/>
</dbReference>
<dbReference type="Pfam" id="PF04851">
    <property type="entry name" value="ResIII"/>
    <property type="match status" value="1"/>
</dbReference>
<name>Q9HJF3_THEAC</name>
<dbReference type="InterPro" id="IPR040699">
    <property type="entry name" value="XPB_DRD"/>
</dbReference>
<dbReference type="InterPro" id="IPR027417">
    <property type="entry name" value="P-loop_NTPase"/>
</dbReference>
<comment type="catalytic activity">
    <reaction evidence="7">
        <text>Couples ATP hydrolysis with the unwinding of duplex DNA by translocating in the 3'-5' direction.</text>
        <dbReference type="EC" id="5.6.2.4"/>
    </reaction>
</comment>
<dbReference type="PANTHER" id="PTHR11274">
    <property type="entry name" value="RAD25/XP-B DNA REPAIR HELICASE"/>
    <property type="match status" value="1"/>
</dbReference>
<feature type="domain" description="Helicase ATP-binding" evidence="10">
    <location>
        <begin position="82"/>
        <end position="226"/>
    </location>
</feature>
<dbReference type="InterPro" id="IPR050615">
    <property type="entry name" value="ATP-dep_DNA_Helicase"/>
</dbReference>
<keyword evidence="13" id="KW-1185">Reference proteome</keyword>
<dbReference type="PANTHER" id="PTHR11274:SF0">
    <property type="entry name" value="GENERAL TRANSCRIPTION AND DNA REPAIR FACTOR IIH HELICASE SUBUNIT XPB"/>
    <property type="match status" value="1"/>
</dbReference>
<keyword evidence="6" id="KW-0413">Isomerase</keyword>
<dbReference type="STRING" id="273075.gene:9572236"/>
<evidence type="ECO:0000256" key="5">
    <source>
        <dbReference type="ARBA" id="ARBA00022840"/>
    </source>
</evidence>
<dbReference type="GO" id="GO:0016787">
    <property type="term" value="F:hydrolase activity"/>
    <property type="evidence" value="ECO:0007669"/>
    <property type="project" value="UniProtKB-KW"/>
</dbReference>
<dbReference type="InParanoid" id="Q9HJF3"/>
<evidence type="ECO:0000256" key="7">
    <source>
        <dbReference type="ARBA" id="ARBA00034617"/>
    </source>
</evidence>
<dbReference type="Pfam" id="PF16203">
    <property type="entry name" value="ERCC3_RAD25_C"/>
    <property type="match status" value="1"/>
</dbReference>
<dbReference type="GO" id="GO:0043138">
    <property type="term" value="F:3'-5' DNA helicase activity"/>
    <property type="evidence" value="ECO:0007669"/>
    <property type="project" value="UniProtKB-EC"/>
</dbReference>
<protein>
    <recommendedName>
        <fullName evidence="8">DNA 3'-5' helicase</fullName>
        <ecNumber evidence="8">5.6.2.4</ecNumber>
    </recommendedName>
</protein>
<evidence type="ECO:0000259" key="11">
    <source>
        <dbReference type="PROSITE" id="PS51194"/>
    </source>
</evidence>
<evidence type="ECO:0000256" key="8">
    <source>
        <dbReference type="ARBA" id="ARBA00034808"/>
    </source>
</evidence>
<evidence type="ECO:0000256" key="3">
    <source>
        <dbReference type="ARBA" id="ARBA00022801"/>
    </source>
</evidence>
<evidence type="ECO:0000256" key="6">
    <source>
        <dbReference type="ARBA" id="ARBA00023235"/>
    </source>
</evidence>
<organism evidence="12 13">
    <name type="scientific">Thermoplasma acidophilum (strain ATCC 25905 / DSM 1728 / JCM 9062 / NBRC 15155 / AMRC-C165)</name>
    <dbReference type="NCBI Taxonomy" id="273075"/>
    <lineage>
        <taxon>Archaea</taxon>
        <taxon>Methanobacteriati</taxon>
        <taxon>Thermoplasmatota</taxon>
        <taxon>Thermoplasmata</taxon>
        <taxon>Thermoplasmatales</taxon>
        <taxon>Thermoplasmataceae</taxon>
        <taxon>Thermoplasma</taxon>
    </lineage>
</organism>
<dbReference type="PaxDb" id="273075-Ta1016"/>
<dbReference type="Proteomes" id="UP000001024">
    <property type="component" value="Chromosome"/>
</dbReference>
<evidence type="ECO:0000256" key="2">
    <source>
        <dbReference type="ARBA" id="ARBA00022741"/>
    </source>
</evidence>
<dbReference type="InterPro" id="IPR014001">
    <property type="entry name" value="Helicase_ATP-bd"/>
</dbReference>
<dbReference type="PROSITE" id="PS51194">
    <property type="entry name" value="HELICASE_CTER"/>
    <property type="match status" value="1"/>
</dbReference>
<proteinExistence type="inferred from homology"/>
<evidence type="ECO:0000259" key="10">
    <source>
        <dbReference type="PROSITE" id="PS51192"/>
    </source>
</evidence>